<evidence type="ECO:0000259" key="1">
    <source>
        <dbReference type="PROSITE" id="PS50190"/>
    </source>
</evidence>
<dbReference type="SUPFAM" id="SSF48425">
    <property type="entry name" value="Sec7 domain"/>
    <property type="match status" value="1"/>
</dbReference>
<dbReference type="AlphaFoldDB" id="T0ZE09"/>
<feature type="domain" description="SEC7" evidence="1">
    <location>
        <begin position="2"/>
        <end position="88"/>
    </location>
</feature>
<gene>
    <name evidence="2" type="ORF">B1A_21377</name>
</gene>
<dbReference type="EMBL" id="AUZX01015802">
    <property type="protein sequence ID" value="EQD28055.1"/>
    <property type="molecule type" value="Genomic_DNA"/>
</dbReference>
<evidence type="ECO:0000313" key="2">
    <source>
        <dbReference type="EMBL" id="EQD28055.1"/>
    </source>
</evidence>
<organism evidence="2">
    <name type="scientific">mine drainage metagenome</name>
    <dbReference type="NCBI Taxonomy" id="410659"/>
    <lineage>
        <taxon>unclassified sequences</taxon>
        <taxon>metagenomes</taxon>
        <taxon>ecological metagenomes</taxon>
    </lineage>
</organism>
<reference evidence="2" key="2">
    <citation type="journal article" date="2014" name="ISME J.">
        <title>Microbial stratification in low pH oxic and suboxic macroscopic growths along an acid mine drainage.</title>
        <authorList>
            <person name="Mendez-Garcia C."/>
            <person name="Mesa V."/>
            <person name="Sprenger R.R."/>
            <person name="Richter M."/>
            <person name="Diez M.S."/>
            <person name="Solano J."/>
            <person name="Bargiela R."/>
            <person name="Golyshina O.V."/>
            <person name="Manteca A."/>
            <person name="Ramos J.L."/>
            <person name="Gallego J.R."/>
            <person name="Llorente I."/>
            <person name="Martins Dos Santos V.A."/>
            <person name="Jensen O.N."/>
            <person name="Pelaez A.I."/>
            <person name="Sanchez J."/>
            <person name="Ferrer M."/>
        </authorList>
    </citation>
    <scope>NUCLEOTIDE SEQUENCE</scope>
</reference>
<name>T0ZE09_9ZZZZ</name>
<dbReference type="PROSITE" id="PS50190">
    <property type="entry name" value="SEC7"/>
    <property type="match status" value="1"/>
</dbReference>
<dbReference type="PANTHER" id="PTHR10663:SF375">
    <property type="entry name" value="LD29171P"/>
    <property type="match status" value="1"/>
</dbReference>
<dbReference type="GO" id="GO:0005085">
    <property type="term" value="F:guanyl-nucleotide exchange factor activity"/>
    <property type="evidence" value="ECO:0007669"/>
    <property type="project" value="InterPro"/>
</dbReference>
<comment type="caution">
    <text evidence="2">The sequence shown here is derived from an EMBL/GenBank/DDBJ whole genome shotgun (WGS) entry which is preliminary data.</text>
</comment>
<dbReference type="Pfam" id="PF01369">
    <property type="entry name" value="Sec7"/>
    <property type="match status" value="1"/>
</dbReference>
<dbReference type="InterPro" id="IPR000904">
    <property type="entry name" value="Sec7_dom"/>
</dbReference>
<sequence>DKFQRTRQVKNEMLKAAIKFNLKPKNGINYLISKGLIAKEPLSEQVKDICNFLRTTTSLDKTNIGDYLGDDSEVNNAVRYYWIDSCDF</sequence>
<proteinExistence type="predicted"/>
<accession>T0ZE09</accession>
<dbReference type="Gene3D" id="1.10.220.20">
    <property type="match status" value="1"/>
</dbReference>
<dbReference type="GO" id="GO:0032012">
    <property type="term" value="P:regulation of ARF protein signal transduction"/>
    <property type="evidence" value="ECO:0007669"/>
    <property type="project" value="InterPro"/>
</dbReference>
<protein>
    <submittedName>
        <fullName evidence="2">Cytohesin 2</fullName>
    </submittedName>
</protein>
<dbReference type="PANTHER" id="PTHR10663">
    <property type="entry name" value="GUANYL-NUCLEOTIDE EXCHANGE FACTOR"/>
    <property type="match status" value="1"/>
</dbReference>
<dbReference type="InterPro" id="IPR035999">
    <property type="entry name" value="Sec7_dom_sf"/>
</dbReference>
<reference evidence="2" key="1">
    <citation type="submission" date="2013-08" db="EMBL/GenBank/DDBJ databases">
        <authorList>
            <person name="Mendez C."/>
            <person name="Richter M."/>
            <person name="Ferrer M."/>
            <person name="Sanchez J."/>
        </authorList>
    </citation>
    <scope>NUCLEOTIDE SEQUENCE</scope>
</reference>
<feature type="non-terminal residue" evidence="2">
    <location>
        <position position="1"/>
    </location>
</feature>